<dbReference type="InterPro" id="IPR034554">
    <property type="entry name" value="TOM6_plants"/>
</dbReference>
<dbReference type="OrthoDB" id="1912883at2759"/>
<evidence type="ECO:0000313" key="3">
    <source>
        <dbReference type="EMBL" id="CAD6205868.1"/>
    </source>
</evidence>
<evidence type="ECO:0000256" key="1">
    <source>
        <dbReference type="SAM" id="MobiDB-lite"/>
    </source>
</evidence>
<accession>A0A811MGA1</accession>
<evidence type="ECO:0000313" key="4">
    <source>
        <dbReference type="Proteomes" id="UP000604825"/>
    </source>
</evidence>
<dbReference type="Pfam" id="PF19422">
    <property type="entry name" value="Ariadne"/>
    <property type="match status" value="1"/>
</dbReference>
<dbReference type="PANTHER" id="PTHR35999">
    <property type="entry name" value="MITOCHONDRIAL IMPORT RECEPTOR SUBUNIT TOM6 HOMOLOG"/>
    <property type="match status" value="1"/>
</dbReference>
<gene>
    <name evidence="3" type="ORF">NCGR_LOCUS3636</name>
</gene>
<reference evidence="3" key="1">
    <citation type="submission" date="2020-10" db="EMBL/GenBank/DDBJ databases">
        <authorList>
            <person name="Han B."/>
            <person name="Lu T."/>
            <person name="Zhao Q."/>
            <person name="Huang X."/>
            <person name="Zhao Y."/>
        </authorList>
    </citation>
    <scope>NUCLEOTIDE SEQUENCE</scope>
</reference>
<feature type="compositionally biased region" description="Basic and acidic residues" evidence="1">
    <location>
        <begin position="1"/>
        <end position="11"/>
    </location>
</feature>
<sequence>MWERWEAKGQGEAENLQPLREGGEEEGGRRQAAGAALRALVHYYQRFHAHDFSYKAERDKLGPAVADRVLRLEWSGVLTRDAAWLTDAHRSLLRCRQVLARSYVFAYYMFDAEETATRRREPGSLSMAQKQALFEDYQQQVEGNVERLSKLLGTDAPELPEAEILQPCRRSRTSPTSSGSSRRTAGRWFKPHSLHSSKPSPPIGFGEAKRIKMFLGALPRRPSKEAAYKQLRSHLVIMASCAAVIRAAPYILHFLTRDGDIQELKLEL</sequence>
<dbReference type="Proteomes" id="UP000604825">
    <property type="component" value="Unassembled WGS sequence"/>
</dbReference>
<dbReference type="InterPro" id="IPR045840">
    <property type="entry name" value="Ariadne"/>
</dbReference>
<proteinExistence type="predicted"/>
<feature type="domain" description="Ariadne" evidence="2">
    <location>
        <begin position="41"/>
        <end position="166"/>
    </location>
</feature>
<feature type="region of interest" description="Disordered" evidence="1">
    <location>
        <begin position="1"/>
        <end position="28"/>
    </location>
</feature>
<comment type="caution">
    <text evidence="3">The sequence shown here is derived from an EMBL/GenBank/DDBJ whole genome shotgun (WGS) entry which is preliminary data.</text>
</comment>
<feature type="compositionally biased region" description="Low complexity" evidence="1">
    <location>
        <begin position="173"/>
        <end position="187"/>
    </location>
</feature>
<evidence type="ECO:0000259" key="2">
    <source>
        <dbReference type="Pfam" id="PF19422"/>
    </source>
</evidence>
<keyword evidence="4" id="KW-1185">Reference proteome</keyword>
<dbReference type="GO" id="GO:0005742">
    <property type="term" value="C:mitochondrial outer membrane translocase complex"/>
    <property type="evidence" value="ECO:0007669"/>
    <property type="project" value="InterPro"/>
</dbReference>
<dbReference type="Gene3D" id="1.20.120.1750">
    <property type="match status" value="1"/>
</dbReference>
<organism evidence="3 4">
    <name type="scientific">Miscanthus lutarioriparius</name>
    <dbReference type="NCBI Taxonomy" id="422564"/>
    <lineage>
        <taxon>Eukaryota</taxon>
        <taxon>Viridiplantae</taxon>
        <taxon>Streptophyta</taxon>
        <taxon>Embryophyta</taxon>
        <taxon>Tracheophyta</taxon>
        <taxon>Spermatophyta</taxon>
        <taxon>Magnoliopsida</taxon>
        <taxon>Liliopsida</taxon>
        <taxon>Poales</taxon>
        <taxon>Poaceae</taxon>
        <taxon>PACMAD clade</taxon>
        <taxon>Panicoideae</taxon>
        <taxon>Andropogonodae</taxon>
        <taxon>Andropogoneae</taxon>
        <taxon>Saccharinae</taxon>
        <taxon>Miscanthus</taxon>
    </lineage>
</organism>
<name>A0A811MGA1_9POAL</name>
<dbReference type="AlphaFoldDB" id="A0A811MGA1"/>
<dbReference type="PANTHER" id="PTHR35999:SF1">
    <property type="entry name" value="MITOCHONDRIAL IMPORT RECEPTOR SUBUNIT TOM6 HOMOLOG"/>
    <property type="match status" value="1"/>
</dbReference>
<dbReference type="EMBL" id="CAJGYO010000001">
    <property type="protein sequence ID" value="CAD6205868.1"/>
    <property type="molecule type" value="Genomic_DNA"/>
</dbReference>
<feature type="region of interest" description="Disordered" evidence="1">
    <location>
        <begin position="163"/>
        <end position="205"/>
    </location>
</feature>
<protein>
    <recommendedName>
        <fullName evidence="2">Ariadne domain-containing protein</fullName>
    </recommendedName>
</protein>